<dbReference type="GO" id="GO:0016887">
    <property type="term" value="F:ATP hydrolysis activity"/>
    <property type="evidence" value="ECO:0007669"/>
    <property type="project" value="TreeGrafter"/>
</dbReference>
<dbReference type="GO" id="GO:0005524">
    <property type="term" value="F:ATP binding"/>
    <property type="evidence" value="ECO:0007669"/>
    <property type="project" value="UniProtKB-KW"/>
</dbReference>
<sequence>MIAVAGGKGGSGKTTTTVGLARALATCSATQGTHQDTVAVDADWDLPNLTTLGAATAGVRVETRTVDAIVPSAPGRDGGHDHRSAGSRCQTARLVDGSDERTDRPTDPAGRDGEPLVLGAPTRPDEYDPVTVFAELGRRFDGSRVLLDCPAGASPDAVAPLRVAEGCVLVTPLQAPALRDTTKTAALARALDCRIHGVVITRAASAPDAVSDLLECPILGTVPDRPSDPLASTPVKSAYRRIAKRLMETDHAESLPGCNAATER</sequence>
<organism evidence="5 6">
    <name type="scientific">Halorubrum vacuolatum</name>
    <name type="common">Natronobacterium vacuolatum</name>
    <dbReference type="NCBI Taxonomy" id="63740"/>
    <lineage>
        <taxon>Archaea</taxon>
        <taxon>Methanobacteriati</taxon>
        <taxon>Methanobacteriota</taxon>
        <taxon>Stenosarchaea group</taxon>
        <taxon>Halobacteria</taxon>
        <taxon>Halobacteriales</taxon>
        <taxon>Haloferacaceae</taxon>
        <taxon>Halorubrum</taxon>
    </lineage>
</organism>
<evidence type="ECO:0000313" key="6">
    <source>
        <dbReference type="Proteomes" id="UP000198397"/>
    </source>
</evidence>
<dbReference type="InterPro" id="IPR027417">
    <property type="entry name" value="P-loop_NTPase"/>
</dbReference>
<dbReference type="SUPFAM" id="SSF52540">
    <property type="entry name" value="P-loop containing nucleoside triphosphate hydrolases"/>
    <property type="match status" value="1"/>
</dbReference>
<dbReference type="Gene3D" id="3.40.50.300">
    <property type="entry name" value="P-loop containing nucleotide triphosphate hydrolases"/>
    <property type="match status" value="1"/>
</dbReference>
<dbReference type="EMBL" id="FZNQ01000001">
    <property type="protein sequence ID" value="SNR23851.1"/>
    <property type="molecule type" value="Genomic_DNA"/>
</dbReference>
<protein>
    <submittedName>
        <fullName evidence="5">Septum site-determining protein MinD</fullName>
    </submittedName>
</protein>
<dbReference type="InterPro" id="IPR002586">
    <property type="entry name" value="CobQ/CobB/MinD/ParA_Nub-bd_dom"/>
</dbReference>
<dbReference type="GO" id="GO:0009898">
    <property type="term" value="C:cytoplasmic side of plasma membrane"/>
    <property type="evidence" value="ECO:0007669"/>
    <property type="project" value="TreeGrafter"/>
</dbReference>
<evidence type="ECO:0000313" key="5">
    <source>
        <dbReference type="EMBL" id="SNR23851.1"/>
    </source>
</evidence>
<evidence type="ECO:0000256" key="2">
    <source>
        <dbReference type="ARBA" id="ARBA00022840"/>
    </source>
</evidence>
<dbReference type="OrthoDB" id="238619at2157"/>
<keyword evidence="1" id="KW-0547">Nucleotide-binding</keyword>
<gene>
    <name evidence="5" type="ORF">SAMN06264855_101180</name>
</gene>
<evidence type="ECO:0000256" key="1">
    <source>
        <dbReference type="ARBA" id="ARBA00022741"/>
    </source>
</evidence>
<feature type="compositionally biased region" description="Basic and acidic residues" evidence="3">
    <location>
        <begin position="96"/>
        <end position="114"/>
    </location>
</feature>
<dbReference type="GO" id="GO:0051782">
    <property type="term" value="P:negative regulation of cell division"/>
    <property type="evidence" value="ECO:0007669"/>
    <property type="project" value="TreeGrafter"/>
</dbReference>
<feature type="domain" description="CobQ/CobB/MinD/ParA nucleotide binding" evidence="4">
    <location>
        <begin position="2"/>
        <end position="227"/>
    </location>
</feature>
<name>A0A238UPI5_HALVU</name>
<dbReference type="PANTHER" id="PTHR43384:SF6">
    <property type="entry name" value="SEPTUM SITE-DETERMINING PROTEIN MIND HOMOLOG, CHLOROPLASTIC"/>
    <property type="match status" value="1"/>
</dbReference>
<keyword evidence="6" id="KW-1185">Reference proteome</keyword>
<dbReference type="GO" id="GO:0005829">
    <property type="term" value="C:cytosol"/>
    <property type="evidence" value="ECO:0007669"/>
    <property type="project" value="TreeGrafter"/>
</dbReference>
<reference evidence="5 6" key="1">
    <citation type="submission" date="2017-06" db="EMBL/GenBank/DDBJ databases">
        <authorList>
            <person name="Kim H.J."/>
            <person name="Triplett B.A."/>
        </authorList>
    </citation>
    <scope>NUCLEOTIDE SEQUENCE [LARGE SCALE GENOMIC DNA]</scope>
    <source>
        <strain evidence="5 6">DSM 8800</strain>
    </source>
</reference>
<proteinExistence type="predicted"/>
<dbReference type="PANTHER" id="PTHR43384">
    <property type="entry name" value="SEPTUM SITE-DETERMINING PROTEIN MIND HOMOLOG, CHLOROPLASTIC-RELATED"/>
    <property type="match status" value="1"/>
</dbReference>
<dbReference type="Pfam" id="PF01656">
    <property type="entry name" value="CbiA"/>
    <property type="match status" value="1"/>
</dbReference>
<dbReference type="AlphaFoldDB" id="A0A238UPI5"/>
<accession>A0A238UPI5</accession>
<feature type="region of interest" description="Disordered" evidence="3">
    <location>
        <begin position="69"/>
        <end position="124"/>
    </location>
</feature>
<evidence type="ECO:0000256" key="3">
    <source>
        <dbReference type="SAM" id="MobiDB-lite"/>
    </source>
</evidence>
<evidence type="ECO:0000259" key="4">
    <source>
        <dbReference type="Pfam" id="PF01656"/>
    </source>
</evidence>
<dbReference type="InterPro" id="IPR050625">
    <property type="entry name" value="ParA/MinD_ATPase"/>
</dbReference>
<dbReference type="Proteomes" id="UP000198397">
    <property type="component" value="Unassembled WGS sequence"/>
</dbReference>
<dbReference type="RefSeq" id="WP_089383164.1">
    <property type="nucleotide sequence ID" value="NZ_FZNQ01000001.1"/>
</dbReference>
<keyword evidence="2" id="KW-0067">ATP-binding</keyword>